<dbReference type="Proteomes" id="UP000827986">
    <property type="component" value="Unassembled WGS sequence"/>
</dbReference>
<dbReference type="EMBL" id="JAHDVG010000483">
    <property type="protein sequence ID" value="KAH1171594.1"/>
    <property type="molecule type" value="Genomic_DNA"/>
</dbReference>
<evidence type="ECO:0000313" key="3">
    <source>
        <dbReference type="Proteomes" id="UP000827986"/>
    </source>
</evidence>
<name>A0A9D3WWZ6_9SAUR</name>
<comment type="caution">
    <text evidence="2">The sequence shown here is derived from an EMBL/GenBank/DDBJ whole genome shotgun (WGS) entry which is preliminary data.</text>
</comment>
<feature type="region of interest" description="Disordered" evidence="1">
    <location>
        <begin position="255"/>
        <end position="290"/>
    </location>
</feature>
<gene>
    <name evidence="2" type="ORF">KIL84_007212</name>
</gene>
<feature type="compositionally biased region" description="Basic and acidic residues" evidence="1">
    <location>
        <begin position="79"/>
        <end position="106"/>
    </location>
</feature>
<feature type="compositionally biased region" description="Polar residues" evidence="1">
    <location>
        <begin position="45"/>
        <end position="54"/>
    </location>
</feature>
<feature type="compositionally biased region" description="Polar residues" evidence="1">
    <location>
        <begin position="140"/>
        <end position="151"/>
    </location>
</feature>
<protein>
    <submittedName>
        <fullName evidence="2">Uncharacterized protein</fullName>
    </submittedName>
</protein>
<evidence type="ECO:0000256" key="1">
    <source>
        <dbReference type="SAM" id="MobiDB-lite"/>
    </source>
</evidence>
<feature type="region of interest" description="Disordered" evidence="1">
    <location>
        <begin position="23"/>
        <end position="233"/>
    </location>
</feature>
<accession>A0A9D3WWZ6</accession>
<sequence length="456" mass="49309">MKCAECDGKCLEGGTLCSECQQALKGPNGSQSQTDGTKPLELDTNEPNPLSSGLSEDAPAERDPGPGLQPPAGSAEAAIEEHKVGATDRATGEAETEEQKEGKTLDSRGSGSLEPEINEGNEENEGKPESPGLLKDVLSGQESGPGSQLQPKTEGHEDTSSDSNLAESGRGDDPQLQDDDSWVVVPDSAEQRTSEPNQDQAHPLSSGRASGPGSQLQCRAAGETDEGLVLSPRQEIRIQQVPGHQLPVKLERDNLTGSASQAKGVETSLASKHSDQQHLLSKPQVPGSAVREEPMELQVNPYAADPKGNEETSASKESILSENPYFSSTSSSVEDMMTLEFVAVWPAHFKLNELFDKIAVLAYSHPGRYQEFARMQIRYKNNYRLLTVGQAKIPLSALQSGQPIYYKYGVIDTYTYPRRIQLEHIYKTVQKNEKAESHRVLTVPDSAIRAGGKNHI</sequence>
<evidence type="ECO:0000313" key="2">
    <source>
        <dbReference type="EMBL" id="KAH1171594.1"/>
    </source>
</evidence>
<proteinExistence type="predicted"/>
<keyword evidence="3" id="KW-1185">Reference proteome</keyword>
<reference evidence="2" key="1">
    <citation type="submission" date="2021-09" db="EMBL/GenBank/DDBJ databases">
        <title>The genome of Mauremys mutica provides insights into the evolution of semi-aquatic lifestyle.</title>
        <authorList>
            <person name="Gong S."/>
            <person name="Gao Y."/>
        </authorList>
    </citation>
    <scope>NUCLEOTIDE SEQUENCE</scope>
    <source>
        <strain evidence="2">MM-2020</strain>
        <tissue evidence="2">Muscle</tissue>
    </source>
</reference>
<organism evidence="2 3">
    <name type="scientific">Mauremys mutica</name>
    <name type="common">yellowpond turtle</name>
    <dbReference type="NCBI Taxonomy" id="74926"/>
    <lineage>
        <taxon>Eukaryota</taxon>
        <taxon>Metazoa</taxon>
        <taxon>Chordata</taxon>
        <taxon>Craniata</taxon>
        <taxon>Vertebrata</taxon>
        <taxon>Euteleostomi</taxon>
        <taxon>Archelosauria</taxon>
        <taxon>Testudinata</taxon>
        <taxon>Testudines</taxon>
        <taxon>Cryptodira</taxon>
        <taxon>Durocryptodira</taxon>
        <taxon>Testudinoidea</taxon>
        <taxon>Geoemydidae</taxon>
        <taxon>Geoemydinae</taxon>
        <taxon>Mauremys</taxon>
    </lineage>
</organism>
<dbReference type="AlphaFoldDB" id="A0A9D3WWZ6"/>